<reference evidence="1 2" key="1">
    <citation type="submission" date="2015-01" db="EMBL/GenBank/DDBJ databases">
        <title>The Genome Sequence of Fonsecaea pedrosoi CBS 271.37.</title>
        <authorList>
            <consortium name="The Broad Institute Genomics Platform"/>
            <person name="Cuomo C."/>
            <person name="de Hoog S."/>
            <person name="Gorbushina A."/>
            <person name="Stielow B."/>
            <person name="Teixiera M."/>
            <person name="Abouelleil A."/>
            <person name="Chapman S.B."/>
            <person name="Priest M."/>
            <person name="Young S.K."/>
            <person name="Wortman J."/>
            <person name="Nusbaum C."/>
            <person name="Birren B."/>
        </authorList>
    </citation>
    <scope>NUCLEOTIDE SEQUENCE [LARGE SCALE GENOMIC DNA]</scope>
    <source>
        <strain evidence="1 2">CBS 271.37</strain>
    </source>
</reference>
<dbReference type="VEuPathDB" id="FungiDB:Z517_00900"/>
<protein>
    <recommendedName>
        <fullName evidence="3">F-box domain-containing protein</fullName>
    </recommendedName>
</protein>
<dbReference type="RefSeq" id="XP_013289317.1">
    <property type="nucleotide sequence ID" value="XM_013433863.1"/>
</dbReference>
<dbReference type="EMBL" id="KN846969">
    <property type="protein sequence ID" value="KIW85509.1"/>
    <property type="molecule type" value="Genomic_DNA"/>
</dbReference>
<organism evidence="1 2">
    <name type="scientific">Fonsecaea pedrosoi CBS 271.37</name>
    <dbReference type="NCBI Taxonomy" id="1442368"/>
    <lineage>
        <taxon>Eukaryota</taxon>
        <taxon>Fungi</taxon>
        <taxon>Dikarya</taxon>
        <taxon>Ascomycota</taxon>
        <taxon>Pezizomycotina</taxon>
        <taxon>Eurotiomycetes</taxon>
        <taxon>Chaetothyriomycetidae</taxon>
        <taxon>Chaetothyriales</taxon>
        <taxon>Herpotrichiellaceae</taxon>
        <taxon>Fonsecaea</taxon>
    </lineage>
</organism>
<dbReference type="GeneID" id="25300390"/>
<dbReference type="HOGENOM" id="CLU_073631_0_0_1"/>
<evidence type="ECO:0000313" key="1">
    <source>
        <dbReference type="EMBL" id="KIW85509.1"/>
    </source>
</evidence>
<sequence length="326" mass="36512">MVPIPELPTEILAQIVRYAHLNGDLPNLRLSNSRSWALADRQSHLLLDDLCSKYGISARVRDRYLTHKQGNTFFSGIQQPDIIHIMAFGNFLRMTGILAADLDRAMIHLTRTAVPTLRGCAREPFVLFEIFNQVLNSSLRVSNSATADLLVPSPDAEQPVSKQFSEEFVHFLRHELMLEELEGIIGAISVCSMRLWSSVFLFRPKDSSISSFGSLSGASFNIDQAILTEHVIWKGPLWASQILKKYGLADVASSNQTEVDFEIDDILVRKGIWSGSRSEGARLAANGVARLLWKERQQRIEAQTSASAERTSITEPSVWRRFSGEI</sequence>
<dbReference type="OrthoDB" id="4108861at2759"/>
<gene>
    <name evidence="1" type="ORF">Z517_00900</name>
</gene>
<evidence type="ECO:0000313" key="2">
    <source>
        <dbReference type="Proteomes" id="UP000053029"/>
    </source>
</evidence>
<keyword evidence="2" id="KW-1185">Reference proteome</keyword>
<proteinExistence type="predicted"/>
<evidence type="ECO:0008006" key="3">
    <source>
        <dbReference type="Google" id="ProtNLM"/>
    </source>
</evidence>
<accession>A0A0D2HM55</accession>
<dbReference type="AlphaFoldDB" id="A0A0D2HM55"/>
<dbReference type="Proteomes" id="UP000053029">
    <property type="component" value="Unassembled WGS sequence"/>
</dbReference>
<name>A0A0D2HM55_9EURO</name>